<dbReference type="Proteomes" id="UP000093903">
    <property type="component" value="Unassembled WGS sequence"/>
</dbReference>
<organism evidence="1 2">
    <name type="scientific">Cylindrospermopsis raciborskii CS-505</name>
    <dbReference type="NCBI Taxonomy" id="533240"/>
    <lineage>
        <taxon>Bacteria</taxon>
        <taxon>Bacillati</taxon>
        <taxon>Cyanobacteriota</taxon>
        <taxon>Cyanophyceae</taxon>
        <taxon>Nostocales</taxon>
        <taxon>Aphanizomenonaceae</taxon>
        <taxon>Cylindrospermopsis</taxon>
    </lineage>
</organism>
<proteinExistence type="predicted"/>
<reference evidence="1 2" key="1">
    <citation type="submission" date="2016-05" db="EMBL/GenBank/DDBJ databases">
        <title>First complete genome of the cyanobacterium Cylindrospermopsis raciborskii CS505, containing a circular chromosome and a single extrachromosomal element.</title>
        <authorList>
            <person name="Fuentes J."/>
            <person name="Tamames J."/>
            <person name="Allen E."/>
            <person name="Plominski A."/>
            <person name="Vasquez M."/>
        </authorList>
    </citation>
    <scope>NUCLEOTIDE SEQUENCE [LARGE SCALE GENOMIC DNA]</scope>
    <source>
        <strain evidence="1 2">CS505</strain>
    </source>
</reference>
<accession>A0A853MEA7</accession>
<sequence length="66" mass="7726">MKKGKTIELLEEVDFPDNEEVLVEIREVNDFWSALQDFKQRVDLASLDDDTFDNLRDKPTGRDVLL</sequence>
<protein>
    <submittedName>
        <fullName evidence="1">Uncharacterized protein</fullName>
    </submittedName>
</protein>
<gene>
    <name evidence="1" type="ORF">A9P98_05820</name>
</gene>
<dbReference type="AlphaFoldDB" id="A0A853MEA7"/>
<dbReference type="EMBL" id="LYXA01000001">
    <property type="protein sequence ID" value="OBU75887.1"/>
    <property type="molecule type" value="Genomic_DNA"/>
</dbReference>
<name>A0A853MEA7_9CYAN</name>
<evidence type="ECO:0000313" key="2">
    <source>
        <dbReference type="Proteomes" id="UP000093903"/>
    </source>
</evidence>
<evidence type="ECO:0000313" key="1">
    <source>
        <dbReference type="EMBL" id="OBU75887.1"/>
    </source>
</evidence>
<comment type="caution">
    <text evidence="1">The sequence shown here is derived from an EMBL/GenBank/DDBJ whole genome shotgun (WGS) entry which is preliminary data.</text>
</comment>